<dbReference type="Pfam" id="PF12804">
    <property type="entry name" value="NTP_transf_3"/>
    <property type="match status" value="1"/>
</dbReference>
<evidence type="ECO:0000256" key="2">
    <source>
        <dbReference type="ARBA" id="ARBA00022679"/>
    </source>
</evidence>
<evidence type="ECO:0000256" key="5">
    <source>
        <dbReference type="ARBA" id="ARBA00022842"/>
    </source>
</evidence>
<proteinExistence type="inferred from homology"/>
<evidence type="ECO:0000313" key="11">
    <source>
        <dbReference type="Proteomes" id="UP000789803"/>
    </source>
</evidence>
<evidence type="ECO:0000256" key="3">
    <source>
        <dbReference type="ARBA" id="ARBA00022723"/>
    </source>
</evidence>
<dbReference type="InterPro" id="IPR013482">
    <property type="entry name" value="Molybde_CF_guanTrfase"/>
</dbReference>
<dbReference type="PANTHER" id="PTHR19136:SF81">
    <property type="entry name" value="MOLYBDENUM COFACTOR GUANYLYLTRANSFERASE"/>
    <property type="match status" value="1"/>
</dbReference>
<dbReference type="CDD" id="cd02503">
    <property type="entry name" value="MobA"/>
    <property type="match status" value="1"/>
</dbReference>
<evidence type="ECO:0000259" key="9">
    <source>
        <dbReference type="Pfam" id="PF12804"/>
    </source>
</evidence>
<accession>A0ABN7K6D5</accession>
<feature type="binding site" evidence="8">
    <location>
        <position position="93"/>
    </location>
    <ligand>
        <name>Mg(2+)</name>
        <dbReference type="ChEBI" id="CHEBI:18420"/>
    </ligand>
</feature>
<keyword evidence="6 8" id="KW-0342">GTP-binding</keyword>
<evidence type="ECO:0000256" key="7">
    <source>
        <dbReference type="ARBA" id="ARBA00023150"/>
    </source>
</evidence>
<protein>
    <recommendedName>
        <fullName evidence="8">Probable molybdenum cofactor guanylyltransferase</fullName>
        <shortName evidence="8">MoCo guanylyltransferase</shortName>
        <ecNumber evidence="8">2.7.7.77</ecNumber>
    </recommendedName>
    <alternativeName>
        <fullName evidence="8">GTP:molybdopterin guanylyltransferase</fullName>
    </alternativeName>
    <alternativeName>
        <fullName evidence="8">Mo-MPT guanylyltransferase</fullName>
    </alternativeName>
    <alternativeName>
        <fullName evidence="8">Molybdopterin guanylyltransferase</fullName>
    </alternativeName>
    <alternativeName>
        <fullName evidence="8">Molybdopterin-guanine dinucleotide synthase</fullName>
        <shortName evidence="8">MGD synthase</shortName>
    </alternativeName>
</protein>
<dbReference type="Proteomes" id="UP000789803">
    <property type="component" value="Unassembled WGS sequence"/>
</dbReference>
<evidence type="ECO:0000256" key="1">
    <source>
        <dbReference type="ARBA" id="ARBA00022490"/>
    </source>
</evidence>
<keyword evidence="3 8" id="KW-0479">Metal-binding</keyword>
<comment type="function">
    <text evidence="8">Transfers a GMP moiety from GTP to Mo-molybdopterin (Mo-MPT) cofactor (Moco or molybdenum cofactor) to form Mo-molybdopterin guanine dinucleotide (Mo-MGD) cofactor.</text>
</comment>
<evidence type="ECO:0000313" key="10">
    <source>
        <dbReference type="EMBL" id="CAD7287504.1"/>
    </source>
</evidence>
<comment type="caution">
    <text evidence="10">The sequence shown here is derived from an EMBL/GenBank/DDBJ whole genome shotgun (WGS) entry which is preliminary data.</text>
</comment>
<comment type="caution">
    <text evidence="8">Lacks conserved residue(s) required for the propagation of feature annotation.</text>
</comment>
<dbReference type="Gene3D" id="3.90.550.10">
    <property type="entry name" value="Spore Coat Polysaccharide Biosynthesis Protein SpsA, Chain A"/>
    <property type="match status" value="1"/>
</dbReference>
<dbReference type="InterPro" id="IPR029044">
    <property type="entry name" value="Nucleotide-diphossugar_trans"/>
</dbReference>
<evidence type="ECO:0000256" key="6">
    <source>
        <dbReference type="ARBA" id="ARBA00023134"/>
    </source>
</evidence>
<evidence type="ECO:0000256" key="4">
    <source>
        <dbReference type="ARBA" id="ARBA00022741"/>
    </source>
</evidence>
<keyword evidence="2 8" id="KW-0808">Transferase</keyword>
<keyword evidence="1 8" id="KW-0963">Cytoplasm</keyword>
<comment type="catalytic activity">
    <reaction evidence="8">
        <text>Mo-molybdopterin + GTP + H(+) = Mo-molybdopterin guanine dinucleotide + diphosphate</text>
        <dbReference type="Rhea" id="RHEA:34243"/>
        <dbReference type="ChEBI" id="CHEBI:15378"/>
        <dbReference type="ChEBI" id="CHEBI:33019"/>
        <dbReference type="ChEBI" id="CHEBI:37565"/>
        <dbReference type="ChEBI" id="CHEBI:71302"/>
        <dbReference type="ChEBI" id="CHEBI:71310"/>
        <dbReference type="EC" id="2.7.7.77"/>
    </reaction>
</comment>
<keyword evidence="5 8" id="KW-0460">Magnesium</keyword>
<keyword evidence="11" id="KW-1185">Reference proteome</keyword>
<reference evidence="10 11" key="1">
    <citation type="submission" date="2020-11" db="EMBL/GenBank/DDBJ databases">
        <authorList>
            <person name="Peeters C."/>
        </authorList>
    </citation>
    <scope>NUCLEOTIDE SEQUENCE [LARGE SCALE GENOMIC DNA]</scope>
    <source>
        <strain evidence="10 11">LMG 7974</strain>
    </source>
</reference>
<feature type="binding site" evidence="8">
    <location>
        <position position="20"/>
    </location>
    <ligand>
        <name>GTP</name>
        <dbReference type="ChEBI" id="CHEBI:37565"/>
    </ligand>
</feature>
<organism evidence="10 11">
    <name type="scientific">Campylobacter majalis</name>
    <dbReference type="NCBI Taxonomy" id="2790656"/>
    <lineage>
        <taxon>Bacteria</taxon>
        <taxon>Pseudomonadati</taxon>
        <taxon>Campylobacterota</taxon>
        <taxon>Epsilonproteobacteria</taxon>
        <taxon>Campylobacterales</taxon>
        <taxon>Campylobacteraceae</taxon>
        <taxon>Campylobacter</taxon>
    </lineage>
</organism>
<keyword evidence="4 8" id="KW-0547">Nucleotide-binding</keyword>
<feature type="binding site" evidence="8">
    <location>
        <begin position="8"/>
        <end position="10"/>
    </location>
    <ligand>
        <name>GTP</name>
        <dbReference type="ChEBI" id="CHEBI:37565"/>
    </ligand>
</feature>
<comment type="domain">
    <text evidence="8">The N-terminal domain determines nucleotide recognition and specific binding, while the C-terminal domain determines the specific binding to the target protein.</text>
</comment>
<sequence length="186" mass="21172">MLDNCVILAGGKSSRMGKDKTLMSFHNEPSLTHYIHKKLSKIFQNVYISSKFNKFNPPLNVINDEISDIFSPMIALASILPKFNAPVFITTADMPFIKISSILELAKYKDEYDVVIASDDEFRHTLCGFYSPTLANKAKFLAQNNQHKIGTLIQNANIKIVNFDDKKQFFNINTPHEYESALDENF</sequence>
<dbReference type="RefSeq" id="WP_229932206.1">
    <property type="nucleotide sequence ID" value="NZ_CAJHOF010000003.1"/>
</dbReference>
<dbReference type="EMBL" id="CAJHOF010000003">
    <property type="protein sequence ID" value="CAD7287504.1"/>
    <property type="molecule type" value="Genomic_DNA"/>
</dbReference>
<dbReference type="SUPFAM" id="SSF53448">
    <property type="entry name" value="Nucleotide-diphospho-sugar transferases"/>
    <property type="match status" value="1"/>
</dbReference>
<gene>
    <name evidence="8 10" type="primary">mobA</name>
    <name evidence="10" type="ORF">LMG7974_00383</name>
</gene>
<keyword evidence="7 8" id="KW-0501">Molybdenum cofactor biosynthesis</keyword>
<name>A0ABN7K6D5_9BACT</name>
<feature type="binding site" evidence="8">
    <location>
        <position position="64"/>
    </location>
    <ligand>
        <name>GTP</name>
        <dbReference type="ChEBI" id="CHEBI:37565"/>
    </ligand>
</feature>
<keyword evidence="10" id="KW-0548">Nucleotidyltransferase</keyword>
<dbReference type="HAMAP" id="MF_00316">
    <property type="entry name" value="MobA"/>
    <property type="match status" value="1"/>
</dbReference>
<feature type="domain" description="MobA-like NTP transferase" evidence="9">
    <location>
        <begin position="5"/>
        <end position="143"/>
    </location>
</feature>
<feature type="binding site" evidence="8">
    <location>
        <position position="93"/>
    </location>
    <ligand>
        <name>GTP</name>
        <dbReference type="ChEBI" id="CHEBI:37565"/>
    </ligand>
</feature>
<comment type="similarity">
    <text evidence="8">Belongs to the MobA family.</text>
</comment>
<comment type="subcellular location">
    <subcellularLocation>
        <location evidence="8">Cytoplasm</location>
    </subcellularLocation>
</comment>
<dbReference type="PANTHER" id="PTHR19136">
    <property type="entry name" value="MOLYBDENUM COFACTOR GUANYLYLTRANSFERASE"/>
    <property type="match status" value="1"/>
</dbReference>
<dbReference type="GO" id="GO:0061603">
    <property type="term" value="F:molybdenum cofactor guanylyltransferase activity"/>
    <property type="evidence" value="ECO:0007669"/>
    <property type="project" value="UniProtKB-EC"/>
</dbReference>
<dbReference type="InterPro" id="IPR025877">
    <property type="entry name" value="MobA-like_NTP_Trfase"/>
</dbReference>
<dbReference type="EC" id="2.7.7.77" evidence="8"/>
<comment type="cofactor">
    <cofactor evidence="8">
        <name>Mg(2+)</name>
        <dbReference type="ChEBI" id="CHEBI:18420"/>
    </cofactor>
</comment>
<evidence type="ECO:0000256" key="8">
    <source>
        <dbReference type="HAMAP-Rule" id="MF_00316"/>
    </source>
</evidence>